<dbReference type="Pfam" id="PF00364">
    <property type="entry name" value="Biotin_lipoyl"/>
    <property type="match status" value="1"/>
</dbReference>
<accession>A0A4U0WVD3</accession>
<feature type="domain" description="Lipoyl-binding" evidence="18">
    <location>
        <begin position="220"/>
        <end position="295"/>
    </location>
</feature>
<dbReference type="PROSITE" id="PS50968">
    <property type="entry name" value="BIOTINYL_LIPOYL"/>
    <property type="match status" value="1"/>
</dbReference>
<dbReference type="UniPathway" id="UPA00792"/>
<dbReference type="FunFam" id="3.30.559.10:FF:000007">
    <property type="entry name" value="Dihydrolipoamide acetyltransferase component of pyruvate dehydrogenase complex"/>
    <property type="match status" value="1"/>
</dbReference>
<dbReference type="SUPFAM" id="SSF52777">
    <property type="entry name" value="CoA-dependent acyltransferases"/>
    <property type="match status" value="1"/>
</dbReference>
<keyword evidence="10" id="KW-0067">ATP-binding</keyword>
<evidence type="ECO:0000256" key="8">
    <source>
        <dbReference type="ARBA" id="ARBA00022777"/>
    </source>
</evidence>
<comment type="catalytic activity">
    <reaction evidence="15">
        <text>N(6)-[(R)-dihydrolipoyl]-L-lysyl-[protein] + 2-methylpropanoyl-CoA = N(6)-[(R)-S(8)-2-methylpropanoyldihydrolipoyl]-L-lysyl-[protein] + CoA</text>
        <dbReference type="Rhea" id="RHEA:18865"/>
        <dbReference type="Rhea" id="RHEA-COMP:10475"/>
        <dbReference type="Rhea" id="RHEA-COMP:10497"/>
        <dbReference type="ChEBI" id="CHEBI:57287"/>
        <dbReference type="ChEBI" id="CHEBI:57338"/>
        <dbReference type="ChEBI" id="CHEBI:83100"/>
        <dbReference type="ChEBI" id="CHEBI:83142"/>
        <dbReference type="EC" id="2.3.1.168"/>
    </reaction>
    <physiologicalReaction direction="left-to-right" evidence="15">
        <dbReference type="Rhea" id="RHEA:18866"/>
    </physiologicalReaction>
</comment>
<evidence type="ECO:0000256" key="16">
    <source>
        <dbReference type="RuleBase" id="RU003423"/>
    </source>
</evidence>
<dbReference type="InterPro" id="IPR036625">
    <property type="entry name" value="E3-bd_dom_sf"/>
</dbReference>
<dbReference type="InterPro" id="IPR027417">
    <property type="entry name" value="P-loop_NTPase"/>
</dbReference>
<dbReference type="NCBIfam" id="TIGR01313">
    <property type="entry name" value="therm_gnt_kin"/>
    <property type="match status" value="1"/>
</dbReference>
<keyword evidence="13 16" id="KW-0012">Acyltransferase</keyword>
<comment type="cofactor">
    <cofactor evidence="1 16">
        <name>(R)-lipoate</name>
        <dbReference type="ChEBI" id="CHEBI:83088"/>
    </cofactor>
</comment>
<reference evidence="20 21" key="1">
    <citation type="submission" date="2017-03" db="EMBL/GenBank/DDBJ databases">
        <title>Genomes of endolithic fungi from Antarctica.</title>
        <authorList>
            <person name="Coleine C."/>
            <person name="Masonjones S."/>
            <person name="Stajich J.E."/>
        </authorList>
    </citation>
    <scope>NUCLEOTIDE SEQUENCE [LARGE SCALE GENOMIC DNA]</scope>
    <source>
        <strain evidence="20 21">CCFEE 5187</strain>
    </source>
</reference>
<evidence type="ECO:0000256" key="14">
    <source>
        <dbReference type="ARBA" id="ARBA00048090"/>
    </source>
</evidence>
<keyword evidence="12" id="KW-0496">Mitochondrion</keyword>
<evidence type="ECO:0000256" key="3">
    <source>
        <dbReference type="ARBA" id="ARBA00004875"/>
    </source>
</evidence>
<protein>
    <recommendedName>
        <fullName evidence="16">Dihydrolipoamide acetyltransferase component of pyruvate dehydrogenase complex</fullName>
        <ecNumber evidence="16">2.3.1.-</ecNumber>
    </recommendedName>
</protein>
<dbReference type="InterPro" id="IPR001078">
    <property type="entry name" value="2-oxoacid_DH_actylTfrase"/>
</dbReference>
<dbReference type="GO" id="GO:0031405">
    <property type="term" value="F:lipoic acid binding"/>
    <property type="evidence" value="ECO:0007669"/>
    <property type="project" value="TreeGrafter"/>
</dbReference>
<evidence type="ECO:0000256" key="9">
    <source>
        <dbReference type="ARBA" id="ARBA00022823"/>
    </source>
</evidence>
<comment type="subcellular location">
    <subcellularLocation>
        <location evidence="2">Mitochondrion matrix</location>
    </subcellularLocation>
</comment>
<dbReference type="Gene3D" id="2.40.50.100">
    <property type="match status" value="1"/>
</dbReference>
<dbReference type="InterPro" id="IPR023213">
    <property type="entry name" value="CAT-like_dom_sf"/>
</dbReference>
<dbReference type="GO" id="GO:0005759">
    <property type="term" value="C:mitochondrial matrix"/>
    <property type="evidence" value="ECO:0007669"/>
    <property type="project" value="UniProtKB-SubCell"/>
</dbReference>
<dbReference type="GO" id="GO:0005975">
    <property type="term" value="P:carbohydrate metabolic process"/>
    <property type="evidence" value="ECO:0007669"/>
    <property type="project" value="InterPro"/>
</dbReference>
<dbReference type="FunFam" id="2.40.50.100:FF:000013">
    <property type="entry name" value="Dihydrolipoamide acetyltransferase component of pyruvate dehydrogenase complex"/>
    <property type="match status" value="1"/>
</dbReference>
<dbReference type="SUPFAM" id="SSF52540">
    <property type="entry name" value="P-loop containing nucleoside triphosphate hydrolases"/>
    <property type="match status" value="1"/>
</dbReference>
<sequence length="686" mass="74660">MAPAVRPMNNASHPQRHRHIWIITGPAGCGKTTVAEYLAKHFSLPYIEGDQFHPPANIEKMANNIPLTDADRWDWLILLRQQSLASLDAGAPGVVLTCSALKRKYRDVIRIASYNDHDVLVHFVYLRADQDTLLARVHGRVGHYMKDSMVKSQFEALEEPTADEPDVLAVDVGGSMAEVQKLALDAVSEALAADSHFRCPTAPRQYLRRAFRASRRRDVVKPMLLADIGEGIRECQIIQWFVQPGARVEEWDPLCEVQSDKASTEISSRFTGVVTKLHYDADDVAIVGKPLVDIDIQGEISSKDEALLGSSSNAKVDQQPEAPSTVEKAEEVSQQPALVENKTDEPLGRTDTEPLKLERAPPSKHATLATPAVRHLTKELNVNIADVTGTGKDGRVLKEDVQKFASYGSGSKQSATPAAQAHDRVVPLTPVQQQMFKTMTRSLNIPHFLYTTPVDLTGLTALRRKLNTSLDQSTTYAEKKGKVLGSLEARLRRSTSEISRFAQKLTPLPLILKAVSLALTSHRLLNTHLDTATNPQKPQLTYHASHDIGVAVDTPSGLLVPVIRNVHDLSVHSIALELARLSGLARAGKLSAADMAGATFTVSNVGSIGGGVVAPVITSPQVAILGVGRSRVVPAFGEAGELVRREEAVFSWSADHRVVDGAECARAAETVRGFLEGVEGMLVRLR</sequence>
<evidence type="ECO:0000256" key="12">
    <source>
        <dbReference type="ARBA" id="ARBA00023128"/>
    </source>
</evidence>
<evidence type="ECO:0000313" key="21">
    <source>
        <dbReference type="Proteomes" id="UP000308768"/>
    </source>
</evidence>
<dbReference type="GO" id="GO:0045333">
    <property type="term" value="P:cellular respiration"/>
    <property type="evidence" value="ECO:0007669"/>
    <property type="project" value="UniProtKB-ARBA"/>
</dbReference>
<dbReference type="InterPro" id="IPR011053">
    <property type="entry name" value="Single_hybrid_motif"/>
</dbReference>
<evidence type="ECO:0000259" key="19">
    <source>
        <dbReference type="PROSITE" id="PS51826"/>
    </source>
</evidence>
<keyword evidence="8" id="KW-0418">Kinase</keyword>
<gene>
    <name evidence="20" type="ORF">B0A49_05922</name>
</gene>
<evidence type="ECO:0000256" key="4">
    <source>
        <dbReference type="ARBA" id="ARBA00007317"/>
    </source>
</evidence>
<comment type="caution">
    <text evidence="20">The sequence shown here is derived from an EMBL/GenBank/DDBJ whole genome shotgun (WGS) entry which is preliminary data.</text>
</comment>
<dbReference type="InterPro" id="IPR050743">
    <property type="entry name" value="2-oxoacid_DH_E2_comp"/>
</dbReference>
<dbReference type="PROSITE" id="PS51826">
    <property type="entry name" value="PSBD"/>
    <property type="match status" value="1"/>
</dbReference>
<dbReference type="SUPFAM" id="SSF47005">
    <property type="entry name" value="Peripheral subunit-binding domain of 2-oxo acid dehydrogenase complex"/>
    <property type="match status" value="1"/>
</dbReference>
<organism evidence="20 21">
    <name type="scientific">Cryomyces minteri</name>
    <dbReference type="NCBI Taxonomy" id="331657"/>
    <lineage>
        <taxon>Eukaryota</taxon>
        <taxon>Fungi</taxon>
        <taxon>Dikarya</taxon>
        <taxon>Ascomycota</taxon>
        <taxon>Pezizomycotina</taxon>
        <taxon>Dothideomycetes</taxon>
        <taxon>Dothideomycetes incertae sedis</taxon>
        <taxon>Cryomyces</taxon>
    </lineage>
</organism>
<proteinExistence type="inferred from homology"/>
<dbReference type="InterPro" id="IPR000089">
    <property type="entry name" value="Biotin_lipoyl"/>
</dbReference>
<dbReference type="CDD" id="cd02021">
    <property type="entry name" value="GntK"/>
    <property type="match status" value="1"/>
</dbReference>
<dbReference type="PROSITE" id="PS00189">
    <property type="entry name" value="LIPOYL"/>
    <property type="match status" value="1"/>
</dbReference>
<evidence type="ECO:0000256" key="13">
    <source>
        <dbReference type="ARBA" id="ARBA00023315"/>
    </source>
</evidence>
<dbReference type="EC" id="2.3.1.-" evidence="16"/>
<keyword evidence="21" id="KW-1185">Reference proteome</keyword>
<evidence type="ECO:0000256" key="15">
    <source>
        <dbReference type="ARBA" id="ARBA00051775"/>
    </source>
</evidence>
<evidence type="ECO:0000256" key="1">
    <source>
        <dbReference type="ARBA" id="ARBA00001938"/>
    </source>
</evidence>
<dbReference type="FunFam" id="4.10.320.10:FF:000002">
    <property type="entry name" value="Dihydrolipoamide acetyltransferase component of pyruvate dehydrogenase complex"/>
    <property type="match status" value="1"/>
</dbReference>
<dbReference type="InterPro" id="IPR006001">
    <property type="entry name" value="Therm_gnt_kin"/>
</dbReference>
<feature type="region of interest" description="Disordered" evidence="17">
    <location>
        <begin position="308"/>
        <end position="357"/>
    </location>
</feature>
<comment type="catalytic activity">
    <reaction evidence="14">
        <text>D-gluconate + ATP = 6-phospho-D-gluconate + ADP + H(+)</text>
        <dbReference type="Rhea" id="RHEA:19433"/>
        <dbReference type="ChEBI" id="CHEBI:15378"/>
        <dbReference type="ChEBI" id="CHEBI:18391"/>
        <dbReference type="ChEBI" id="CHEBI:30616"/>
        <dbReference type="ChEBI" id="CHEBI:58759"/>
        <dbReference type="ChEBI" id="CHEBI:456216"/>
        <dbReference type="EC" id="2.7.1.12"/>
    </reaction>
</comment>
<dbReference type="Gene3D" id="3.30.559.10">
    <property type="entry name" value="Chloramphenicol acetyltransferase-like domain"/>
    <property type="match status" value="1"/>
</dbReference>
<dbReference type="GO" id="GO:0005524">
    <property type="term" value="F:ATP binding"/>
    <property type="evidence" value="ECO:0007669"/>
    <property type="project" value="UniProtKB-KW"/>
</dbReference>
<evidence type="ECO:0000256" key="10">
    <source>
        <dbReference type="ARBA" id="ARBA00022840"/>
    </source>
</evidence>
<name>A0A4U0WVD3_9PEZI</name>
<comment type="similarity">
    <text evidence="4 16">Belongs to the 2-oxoacid dehydrogenase family.</text>
</comment>
<evidence type="ECO:0000256" key="17">
    <source>
        <dbReference type="SAM" id="MobiDB-lite"/>
    </source>
</evidence>
<keyword evidence="9 16" id="KW-0450">Lipoyl</keyword>
<dbReference type="InterPro" id="IPR003016">
    <property type="entry name" value="2-oxoA_DH_lipoyl-BS"/>
</dbReference>
<dbReference type="GO" id="GO:0016407">
    <property type="term" value="F:acetyltransferase activity"/>
    <property type="evidence" value="ECO:0007669"/>
    <property type="project" value="TreeGrafter"/>
</dbReference>
<dbReference type="InterPro" id="IPR004167">
    <property type="entry name" value="PSBD"/>
</dbReference>
<dbReference type="Pfam" id="PF00198">
    <property type="entry name" value="2-oxoacid_dh"/>
    <property type="match status" value="1"/>
</dbReference>
<dbReference type="STRING" id="331657.A0A4U0WVD3"/>
<evidence type="ECO:0000256" key="7">
    <source>
        <dbReference type="ARBA" id="ARBA00022741"/>
    </source>
</evidence>
<dbReference type="AlphaFoldDB" id="A0A4U0WVD3"/>
<dbReference type="GO" id="GO:0005829">
    <property type="term" value="C:cytosol"/>
    <property type="evidence" value="ECO:0007669"/>
    <property type="project" value="UniProtKB-ARBA"/>
</dbReference>
<dbReference type="Pfam" id="PF13238">
    <property type="entry name" value="AAA_18"/>
    <property type="match status" value="1"/>
</dbReference>
<dbReference type="GO" id="GO:0046316">
    <property type="term" value="F:gluconokinase activity"/>
    <property type="evidence" value="ECO:0007669"/>
    <property type="project" value="UniProtKB-EC"/>
</dbReference>
<dbReference type="Proteomes" id="UP000308768">
    <property type="component" value="Unassembled WGS sequence"/>
</dbReference>
<dbReference type="EMBL" id="NAJN01000991">
    <property type="protein sequence ID" value="TKA66676.1"/>
    <property type="molecule type" value="Genomic_DNA"/>
</dbReference>
<evidence type="ECO:0000256" key="2">
    <source>
        <dbReference type="ARBA" id="ARBA00004305"/>
    </source>
</evidence>
<keyword evidence="6 16" id="KW-0808">Transferase</keyword>
<dbReference type="PANTHER" id="PTHR43178">
    <property type="entry name" value="DIHYDROLIPOAMIDE ACETYLTRANSFERASE COMPONENT OF PYRUVATE DEHYDROGENASE COMPLEX"/>
    <property type="match status" value="1"/>
</dbReference>
<comment type="similarity">
    <text evidence="5">Belongs to the gluconokinase GntK/GntV family.</text>
</comment>
<dbReference type="GO" id="GO:0043754">
    <property type="term" value="F:dihydrolipoamide branched chain acyltransferase activity"/>
    <property type="evidence" value="ECO:0007669"/>
    <property type="project" value="UniProtKB-EC"/>
</dbReference>
<evidence type="ECO:0000256" key="11">
    <source>
        <dbReference type="ARBA" id="ARBA00022946"/>
    </source>
</evidence>
<keyword evidence="7" id="KW-0547">Nucleotide-binding</keyword>
<dbReference type="SUPFAM" id="SSF51230">
    <property type="entry name" value="Single hybrid motif"/>
    <property type="match status" value="1"/>
</dbReference>
<evidence type="ECO:0000256" key="5">
    <source>
        <dbReference type="ARBA" id="ARBA00008420"/>
    </source>
</evidence>
<keyword evidence="11" id="KW-0809">Transit peptide</keyword>
<dbReference type="OrthoDB" id="275177at2759"/>
<dbReference type="PANTHER" id="PTHR43178:SF5">
    <property type="entry name" value="LIPOAMIDE ACYLTRANSFERASE COMPONENT OF BRANCHED-CHAIN ALPHA-KETO ACID DEHYDROGENASE COMPLEX, MITOCHONDRIAL"/>
    <property type="match status" value="1"/>
</dbReference>
<dbReference type="Pfam" id="PF02817">
    <property type="entry name" value="E3_binding"/>
    <property type="match status" value="1"/>
</dbReference>
<evidence type="ECO:0000313" key="20">
    <source>
        <dbReference type="EMBL" id="TKA66676.1"/>
    </source>
</evidence>
<dbReference type="Gene3D" id="3.40.50.300">
    <property type="entry name" value="P-loop containing nucleotide triphosphate hydrolases"/>
    <property type="match status" value="1"/>
</dbReference>
<feature type="domain" description="Peripheral subunit-binding (PSBD)" evidence="19">
    <location>
        <begin position="368"/>
        <end position="405"/>
    </location>
</feature>
<comment type="pathway">
    <text evidence="3">Carbohydrate acid metabolism; D-gluconate degradation.</text>
</comment>
<evidence type="ECO:0000259" key="18">
    <source>
        <dbReference type="PROSITE" id="PS50968"/>
    </source>
</evidence>
<dbReference type="CDD" id="cd06849">
    <property type="entry name" value="lipoyl_domain"/>
    <property type="match status" value="1"/>
</dbReference>
<dbReference type="FunFam" id="3.40.50.300:FF:001607">
    <property type="entry name" value="Gluconokinase"/>
    <property type="match status" value="1"/>
</dbReference>
<feature type="compositionally biased region" description="Basic and acidic residues" evidence="17">
    <location>
        <begin position="341"/>
        <end position="357"/>
    </location>
</feature>
<evidence type="ECO:0000256" key="6">
    <source>
        <dbReference type="ARBA" id="ARBA00022679"/>
    </source>
</evidence>
<dbReference type="Gene3D" id="4.10.320.10">
    <property type="entry name" value="E3-binding domain"/>
    <property type="match status" value="1"/>
</dbReference>